<comment type="subcellular location">
    <subcellularLocation>
        <location evidence="1">Cell membrane</location>
        <topology evidence="1">Multi-pass membrane protein</topology>
    </subcellularLocation>
</comment>
<evidence type="ECO:0000256" key="6">
    <source>
        <dbReference type="ARBA" id="ARBA00022989"/>
    </source>
</evidence>
<dbReference type="PANTHER" id="PTHR24421">
    <property type="entry name" value="NITRATE/NITRITE SENSOR PROTEIN NARX-RELATED"/>
    <property type="match status" value="1"/>
</dbReference>
<keyword evidence="2" id="KW-1003">Cell membrane</keyword>
<evidence type="ECO:0000256" key="5">
    <source>
        <dbReference type="ARBA" id="ARBA00022777"/>
    </source>
</evidence>
<dbReference type="AlphaFoldDB" id="A0A7Y9RT49"/>
<dbReference type="Proteomes" id="UP000544110">
    <property type="component" value="Unassembled WGS sequence"/>
</dbReference>
<comment type="caution">
    <text evidence="10">The sequence shown here is derived from an EMBL/GenBank/DDBJ whole genome shotgun (WGS) entry which is preliminary data.</text>
</comment>
<evidence type="ECO:0000256" key="7">
    <source>
        <dbReference type="ARBA" id="ARBA00023012"/>
    </source>
</evidence>
<dbReference type="InterPro" id="IPR050482">
    <property type="entry name" value="Sensor_HK_TwoCompSys"/>
</dbReference>
<evidence type="ECO:0000256" key="8">
    <source>
        <dbReference type="ARBA" id="ARBA00023136"/>
    </source>
</evidence>
<feature type="domain" description="Histidine kinase" evidence="9">
    <location>
        <begin position="299"/>
        <end position="385"/>
    </location>
</feature>
<keyword evidence="7" id="KW-0902">Two-component regulatory system</keyword>
<dbReference type="Gene3D" id="1.20.5.1930">
    <property type="match status" value="1"/>
</dbReference>
<accession>A0A7Y9RT49</accession>
<protein>
    <submittedName>
        <fullName evidence="10">Signal transduction histidine kinase</fullName>
    </submittedName>
</protein>
<evidence type="ECO:0000256" key="2">
    <source>
        <dbReference type="ARBA" id="ARBA00022475"/>
    </source>
</evidence>
<dbReference type="EMBL" id="JACCAC010000001">
    <property type="protein sequence ID" value="NYG55855.1"/>
    <property type="molecule type" value="Genomic_DNA"/>
</dbReference>
<keyword evidence="8" id="KW-0472">Membrane</keyword>
<dbReference type="Pfam" id="PF07730">
    <property type="entry name" value="HisKA_3"/>
    <property type="match status" value="1"/>
</dbReference>
<dbReference type="GO" id="GO:0000155">
    <property type="term" value="F:phosphorelay sensor kinase activity"/>
    <property type="evidence" value="ECO:0007669"/>
    <property type="project" value="InterPro"/>
</dbReference>
<reference evidence="10 11" key="1">
    <citation type="submission" date="2020-07" db="EMBL/GenBank/DDBJ databases">
        <title>Sequencing the genomes of 1000 actinobacteria strains.</title>
        <authorList>
            <person name="Klenk H.-P."/>
        </authorList>
    </citation>
    <scope>NUCLEOTIDE SEQUENCE [LARGE SCALE GENOMIC DNA]</scope>
    <source>
        <strain evidence="10 11">DSM 24552</strain>
    </source>
</reference>
<dbReference type="Pfam" id="PF02518">
    <property type="entry name" value="HATPase_c"/>
    <property type="match status" value="1"/>
</dbReference>
<keyword evidence="3" id="KW-0808">Transferase</keyword>
<dbReference type="PANTHER" id="PTHR24421:SF37">
    <property type="entry name" value="SENSOR HISTIDINE KINASE NARS"/>
    <property type="match status" value="1"/>
</dbReference>
<name>A0A7Y9RT49_9ACTN</name>
<dbReference type="SMART" id="SM00387">
    <property type="entry name" value="HATPase_c"/>
    <property type="match status" value="1"/>
</dbReference>
<evidence type="ECO:0000256" key="3">
    <source>
        <dbReference type="ARBA" id="ARBA00022679"/>
    </source>
</evidence>
<keyword evidence="4" id="KW-0812">Transmembrane</keyword>
<dbReference type="RefSeq" id="WP_179518229.1">
    <property type="nucleotide sequence ID" value="NZ_JACCAC010000001.1"/>
</dbReference>
<dbReference type="InterPro" id="IPR003594">
    <property type="entry name" value="HATPase_dom"/>
</dbReference>
<dbReference type="PROSITE" id="PS50109">
    <property type="entry name" value="HIS_KIN"/>
    <property type="match status" value="1"/>
</dbReference>
<evidence type="ECO:0000256" key="1">
    <source>
        <dbReference type="ARBA" id="ARBA00004651"/>
    </source>
</evidence>
<proteinExistence type="predicted"/>
<sequence length="385" mass="41488">MLLAETLVEPNIPRRLHLGASGDALLDNFSGVRLRDVERVSIWSPSGRLDFSWFPNAEGGLEVDVPLTPREREVLQRGGVVSEPADPDRPDNRLLADLTDRDVTGQLRTYTRVVDRRGNPMLLEVYYDPGDIEESGEQIGSSFRWITLGGLGALMLLTLPLLQVLTRRLTRAGRERARALQSAIVSSDRERRRIARDLHDGVVQDLAGTAFALTAVARDPRVPADAQDVLEGAGSAVRDSLRGLRSLLAEIHPPDLKAAGLEAALADLTTPAAAAGVAASVEVERVDHASDRTAAVVWRVAQEAVRNVLRHAEAETLLVSVRGVDERVRLDVVDDGRGFDPAAGRDGAHYGLRGLDGLVADHGGRLEVVSAPGGGTRVTVEVDAR</sequence>
<evidence type="ECO:0000313" key="10">
    <source>
        <dbReference type="EMBL" id="NYG55855.1"/>
    </source>
</evidence>
<evidence type="ECO:0000313" key="11">
    <source>
        <dbReference type="Proteomes" id="UP000544110"/>
    </source>
</evidence>
<dbReference type="CDD" id="cd16917">
    <property type="entry name" value="HATPase_UhpB-NarQ-NarX-like"/>
    <property type="match status" value="1"/>
</dbReference>
<dbReference type="GO" id="GO:0046983">
    <property type="term" value="F:protein dimerization activity"/>
    <property type="evidence" value="ECO:0007669"/>
    <property type="project" value="InterPro"/>
</dbReference>
<dbReference type="InterPro" id="IPR036890">
    <property type="entry name" value="HATPase_C_sf"/>
</dbReference>
<dbReference type="InterPro" id="IPR011712">
    <property type="entry name" value="Sig_transdc_His_kin_sub3_dim/P"/>
</dbReference>
<dbReference type="InterPro" id="IPR005467">
    <property type="entry name" value="His_kinase_dom"/>
</dbReference>
<evidence type="ECO:0000256" key="4">
    <source>
        <dbReference type="ARBA" id="ARBA00022692"/>
    </source>
</evidence>
<keyword evidence="6" id="KW-1133">Transmembrane helix</keyword>
<keyword evidence="11" id="KW-1185">Reference proteome</keyword>
<dbReference type="GO" id="GO:0005886">
    <property type="term" value="C:plasma membrane"/>
    <property type="evidence" value="ECO:0007669"/>
    <property type="project" value="UniProtKB-SubCell"/>
</dbReference>
<evidence type="ECO:0000259" key="9">
    <source>
        <dbReference type="PROSITE" id="PS50109"/>
    </source>
</evidence>
<dbReference type="Gene3D" id="3.30.565.10">
    <property type="entry name" value="Histidine kinase-like ATPase, C-terminal domain"/>
    <property type="match status" value="1"/>
</dbReference>
<keyword evidence="5 10" id="KW-0418">Kinase</keyword>
<gene>
    <name evidence="10" type="ORF">BJ989_002159</name>
</gene>
<dbReference type="SUPFAM" id="SSF55874">
    <property type="entry name" value="ATPase domain of HSP90 chaperone/DNA topoisomerase II/histidine kinase"/>
    <property type="match status" value="1"/>
</dbReference>
<organism evidence="10 11">
    <name type="scientific">Nocardioides perillae</name>
    <dbReference type="NCBI Taxonomy" id="1119534"/>
    <lineage>
        <taxon>Bacteria</taxon>
        <taxon>Bacillati</taxon>
        <taxon>Actinomycetota</taxon>
        <taxon>Actinomycetes</taxon>
        <taxon>Propionibacteriales</taxon>
        <taxon>Nocardioidaceae</taxon>
        <taxon>Nocardioides</taxon>
    </lineage>
</organism>